<feature type="coiled-coil region" evidence="1">
    <location>
        <begin position="32"/>
        <end position="59"/>
    </location>
</feature>
<comment type="caution">
    <text evidence="2">The sequence shown here is derived from an EMBL/GenBank/DDBJ whole genome shotgun (WGS) entry which is preliminary data.</text>
</comment>
<dbReference type="Proteomes" id="UP000266723">
    <property type="component" value="Unassembled WGS sequence"/>
</dbReference>
<keyword evidence="1" id="KW-0175">Coiled coil</keyword>
<dbReference type="EMBL" id="QGKV02002055">
    <property type="protein sequence ID" value="KAF3492689.1"/>
    <property type="molecule type" value="Genomic_DNA"/>
</dbReference>
<evidence type="ECO:0000313" key="2">
    <source>
        <dbReference type="EMBL" id="KAF3492689.1"/>
    </source>
</evidence>
<protein>
    <submittedName>
        <fullName evidence="2">Uncharacterized protein</fullName>
    </submittedName>
</protein>
<sequence length="144" mass="16632">MNGKDECASFTELMELISHLRSVQCIVLSQQEKVKLEEVERLRNQNKEVEAEAGRVRRGVLVPCSSTIGSSKESQEKQSHRSHLLRMKRNFERQSAESLQSEFDRLWLLNERMHGRELEGMTSSDLALPSLKHIMCFDGPNFRT</sequence>
<reference evidence="2 3" key="1">
    <citation type="journal article" date="2020" name="BMC Genomics">
        <title>Intraspecific diversification of the crop wild relative Brassica cretica Lam. using demographic model selection.</title>
        <authorList>
            <person name="Kioukis A."/>
            <person name="Michalopoulou V.A."/>
            <person name="Briers L."/>
            <person name="Pirintsos S."/>
            <person name="Studholme D.J."/>
            <person name="Pavlidis P."/>
            <person name="Sarris P.F."/>
        </authorList>
    </citation>
    <scope>NUCLEOTIDE SEQUENCE [LARGE SCALE GENOMIC DNA]</scope>
    <source>
        <strain evidence="3">cv. PFS-1207/04</strain>
    </source>
</reference>
<gene>
    <name evidence="2" type="ORF">DY000_02051832</name>
</gene>
<keyword evidence="3" id="KW-1185">Reference proteome</keyword>
<name>A0ABQ7A4U6_BRACR</name>
<evidence type="ECO:0000313" key="3">
    <source>
        <dbReference type="Proteomes" id="UP000266723"/>
    </source>
</evidence>
<organism evidence="2 3">
    <name type="scientific">Brassica cretica</name>
    <name type="common">Mustard</name>
    <dbReference type="NCBI Taxonomy" id="69181"/>
    <lineage>
        <taxon>Eukaryota</taxon>
        <taxon>Viridiplantae</taxon>
        <taxon>Streptophyta</taxon>
        <taxon>Embryophyta</taxon>
        <taxon>Tracheophyta</taxon>
        <taxon>Spermatophyta</taxon>
        <taxon>Magnoliopsida</taxon>
        <taxon>eudicotyledons</taxon>
        <taxon>Gunneridae</taxon>
        <taxon>Pentapetalae</taxon>
        <taxon>rosids</taxon>
        <taxon>malvids</taxon>
        <taxon>Brassicales</taxon>
        <taxon>Brassicaceae</taxon>
        <taxon>Brassiceae</taxon>
        <taxon>Brassica</taxon>
    </lineage>
</organism>
<accession>A0ABQ7A4U6</accession>
<proteinExistence type="predicted"/>
<evidence type="ECO:0000256" key="1">
    <source>
        <dbReference type="SAM" id="Coils"/>
    </source>
</evidence>